<comment type="caution">
    <text evidence="1">The sequence shown here is derived from an EMBL/GenBank/DDBJ whole genome shotgun (WGS) entry which is preliminary data.</text>
</comment>
<reference evidence="1 2" key="1">
    <citation type="journal article" date="2019" name="Philos. Trans. R. Soc. Lond., B, Biol. Sci.">
        <title>Ant behaviour and brain gene expression of defending hosts depend on the ecological success of the intruding social parasite.</title>
        <authorList>
            <person name="Kaur R."/>
            <person name="Stoldt M."/>
            <person name="Jongepier E."/>
            <person name="Feldmeyer B."/>
            <person name="Menzel F."/>
            <person name="Bornberg-Bauer E."/>
            <person name="Foitzik S."/>
        </authorList>
    </citation>
    <scope>NUCLEOTIDE SEQUENCE [LARGE SCALE GENOMIC DNA]</scope>
    <source>
        <tissue evidence="1">Whole body</tissue>
    </source>
</reference>
<accession>A0A4V3SAM3</accession>
<gene>
    <name evidence="1" type="ORF">DBV15_02005</name>
</gene>
<protein>
    <submittedName>
        <fullName evidence="1">Uncharacterized protein</fullName>
    </submittedName>
</protein>
<sequence>MHFFNPLIHSQKEAKQLILPEKAMFQVQLSSTALNKMQTIIDVEFNRIFEIAFIPLSEQGERASNF</sequence>
<dbReference type="Proteomes" id="UP000310200">
    <property type="component" value="Unassembled WGS sequence"/>
</dbReference>
<name>A0A4V3SAM3_9HYME</name>
<keyword evidence="2" id="KW-1185">Reference proteome</keyword>
<organism evidence="1 2">
    <name type="scientific">Temnothorax longispinosus</name>
    <dbReference type="NCBI Taxonomy" id="300112"/>
    <lineage>
        <taxon>Eukaryota</taxon>
        <taxon>Metazoa</taxon>
        <taxon>Ecdysozoa</taxon>
        <taxon>Arthropoda</taxon>
        <taxon>Hexapoda</taxon>
        <taxon>Insecta</taxon>
        <taxon>Pterygota</taxon>
        <taxon>Neoptera</taxon>
        <taxon>Endopterygota</taxon>
        <taxon>Hymenoptera</taxon>
        <taxon>Apocrita</taxon>
        <taxon>Aculeata</taxon>
        <taxon>Formicoidea</taxon>
        <taxon>Formicidae</taxon>
        <taxon>Myrmicinae</taxon>
        <taxon>Temnothorax</taxon>
    </lineage>
</organism>
<evidence type="ECO:0000313" key="2">
    <source>
        <dbReference type="Proteomes" id="UP000310200"/>
    </source>
</evidence>
<dbReference type="AlphaFoldDB" id="A0A4V3SAM3"/>
<proteinExistence type="predicted"/>
<evidence type="ECO:0000313" key="1">
    <source>
        <dbReference type="EMBL" id="TGZ49614.1"/>
    </source>
</evidence>
<dbReference type="EMBL" id="QBLH01002112">
    <property type="protein sequence ID" value="TGZ49614.1"/>
    <property type="molecule type" value="Genomic_DNA"/>
</dbReference>